<sequence length="63" mass="6921">MALDPALDEIVKSNPMLVRLFRALPIAPACDLHQRLQAGRTDPETRTLLRKALALSQQGRAAT</sequence>
<keyword evidence="2" id="KW-1185">Reference proteome</keyword>
<dbReference type="Proteomes" id="UP000020218">
    <property type="component" value="Unassembled WGS sequence"/>
</dbReference>
<protein>
    <submittedName>
        <fullName evidence="1">Uncharacterized protein</fullName>
    </submittedName>
</protein>
<proteinExistence type="predicted"/>
<evidence type="ECO:0000313" key="1">
    <source>
        <dbReference type="EMBL" id="EXI63867.1"/>
    </source>
</evidence>
<dbReference type="EMBL" id="JFAX01000046">
    <property type="protein sequence ID" value="EXI63867.1"/>
    <property type="molecule type" value="Genomic_DNA"/>
</dbReference>
<name>A0A011NH21_9PROT</name>
<evidence type="ECO:0000313" key="2">
    <source>
        <dbReference type="Proteomes" id="UP000020218"/>
    </source>
</evidence>
<gene>
    <name evidence="1" type="ORF">AW08_03881</name>
</gene>
<dbReference type="AlphaFoldDB" id="A0A011NH21"/>
<accession>A0A011NH21</accession>
<dbReference type="PATRIC" id="fig|1454001.3.peg.3914"/>
<organism evidence="1 2">
    <name type="scientific">Candidatus Accumulibacter adjunctus</name>
    <dbReference type="NCBI Taxonomy" id="1454001"/>
    <lineage>
        <taxon>Bacteria</taxon>
        <taxon>Pseudomonadati</taxon>
        <taxon>Pseudomonadota</taxon>
        <taxon>Betaproteobacteria</taxon>
        <taxon>Candidatus Accumulibacter</taxon>
    </lineage>
</organism>
<reference evidence="1" key="1">
    <citation type="submission" date="2014-02" db="EMBL/GenBank/DDBJ databases">
        <title>Expanding our view of genomic diversity in Candidatus Accumulibacter clades.</title>
        <authorList>
            <person name="Skennerton C.T."/>
            <person name="Barr J.J."/>
            <person name="Slater F.R."/>
            <person name="Bond P.L."/>
            <person name="Tyson G.W."/>
        </authorList>
    </citation>
    <scope>NUCLEOTIDE SEQUENCE [LARGE SCALE GENOMIC DNA]</scope>
</reference>
<comment type="caution">
    <text evidence="1">The sequence shown here is derived from an EMBL/GenBank/DDBJ whole genome shotgun (WGS) entry which is preliminary data.</text>
</comment>